<proteinExistence type="predicted"/>
<feature type="transmembrane region" description="Helical" evidence="1">
    <location>
        <begin position="16"/>
        <end position="39"/>
    </location>
</feature>
<feature type="transmembrane region" description="Helical" evidence="1">
    <location>
        <begin position="433"/>
        <end position="462"/>
    </location>
</feature>
<feature type="transmembrane region" description="Helical" evidence="1">
    <location>
        <begin position="374"/>
        <end position="393"/>
    </location>
</feature>
<dbReference type="KEGG" id="tva:4769544"/>
<feature type="transmembrane region" description="Helical" evidence="1">
    <location>
        <begin position="51"/>
        <end position="71"/>
    </location>
</feature>
<dbReference type="EMBL" id="DS113316">
    <property type="protein sequence ID" value="EAY11586.1"/>
    <property type="molecule type" value="Genomic_DNA"/>
</dbReference>
<evidence type="ECO:0000313" key="3">
    <source>
        <dbReference type="Proteomes" id="UP000001542"/>
    </source>
</evidence>
<feature type="transmembrane region" description="Helical" evidence="1">
    <location>
        <begin position="344"/>
        <end position="368"/>
    </location>
</feature>
<organism evidence="2 3">
    <name type="scientific">Trichomonas vaginalis (strain ATCC PRA-98 / G3)</name>
    <dbReference type="NCBI Taxonomy" id="412133"/>
    <lineage>
        <taxon>Eukaryota</taxon>
        <taxon>Metamonada</taxon>
        <taxon>Parabasalia</taxon>
        <taxon>Trichomonadida</taxon>
        <taxon>Trichomonadidae</taxon>
        <taxon>Trichomonas</taxon>
    </lineage>
</organism>
<keyword evidence="1" id="KW-0812">Transmembrane</keyword>
<evidence type="ECO:0000256" key="1">
    <source>
        <dbReference type="SAM" id="Phobius"/>
    </source>
</evidence>
<protein>
    <submittedName>
        <fullName evidence="2">Uncharacterized protein</fullName>
    </submittedName>
</protein>
<dbReference type="RefSeq" id="XP_001323809.1">
    <property type="nucleotide sequence ID" value="XM_001323774.1"/>
</dbReference>
<keyword evidence="3" id="KW-1185">Reference proteome</keyword>
<dbReference type="VEuPathDB" id="TrichDB:TVAG_081580"/>
<gene>
    <name evidence="2" type="ORF">TVAG_081580</name>
</gene>
<feature type="transmembrane region" description="Helical" evidence="1">
    <location>
        <begin position="400"/>
        <end position="421"/>
    </location>
</feature>
<reference evidence="2" key="1">
    <citation type="submission" date="2006-10" db="EMBL/GenBank/DDBJ databases">
        <authorList>
            <person name="Amadeo P."/>
            <person name="Zhao Q."/>
            <person name="Wortman J."/>
            <person name="Fraser-Liggett C."/>
            <person name="Carlton J."/>
        </authorList>
    </citation>
    <scope>NUCLEOTIDE SEQUENCE</scope>
    <source>
        <strain evidence="2">G3</strain>
    </source>
</reference>
<reference evidence="2" key="2">
    <citation type="journal article" date="2007" name="Science">
        <title>Draft genome sequence of the sexually transmitted pathogen Trichomonas vaginalis.</title>
        <authorList>
            <person name="Carlton J.M."/>
            <person name="Hirt R.P."/>
            <person name="Silva J.C."/>
            <person name="Delcher A.L."/>
            <person name="Schatz M."/>
            <person name="Zhao Q."/>
            <person name="Wortman J.R."/>
            <person name="Bidwell S.L."/>
            <person name="Alsmark U.C.M."/>
            <person name="Besteiro S."/>
            <person name="Sicheritz-Ponten T."/>
            <person name="Noel C.J."/>
            <person name="Dacks J.B."/>
            <person name="Foster P.G."/>
            <person name="Simillion C."/>
            <person name="Van de Peer Y."/>
            <person name="Miranda-Saavedra D."/>
            <person name="Barton G.J."/>
            <person name="Westrop G.D."/>
            <person name="Mueller S."/>
            <person name="Dessi D."/>
            <person name="Fiori P.L."/>
            <person name="Ren Q."/>
            <person name="Paulsen I."/>
            <person name="Zhang H."/>
            <person name="Bastida-Corcuera F.D."/>
            <person name="Simoes-Barbosa A."/>
            <person name="Brown M.T."/>
            <person name="Hayes R.D."/>
            <person name="Mukherjee M."/>
            <person name="Okumura C.Y."/>
            <person name="Schneider R."/>
            <person name="Smith A.J."/>
            <person name="Vanacova S."/>
            <person name="Villalvazo M."/>
            <person name="Haas B.J."/>
            <person name="Pertea M."/>
            <person name="Feldblyum T.V."/>
            <person name="Utterback T.R."/>
            <person name="Shu C.L."/>
            <person name="Osoegawa K."/>
            <person name="de Jong P.J."/>
            <person name="Hrdy I."/>
            <person name="Horvathova L."/>
            <person name="Zubacova Z."/>
            <person name="Dolezal P."/>
            <person name="Malik S.B."/>
            <person name="Logsdon J.M. Jr."/>
            <person name="Henze K."/>
            <person name="Gupta A."/>
            <person name="Wang C.C."/>
            <person name="Dunne R.L."/>
            <person name="Upcroft J.A."/>
            <person name="Upcroft P."/>
            <person name="White O."/>
            <person name="Salzberg S.L."/>
            <person name="Tang P."/>
            <person name="Chiu C.-H."/>
            <person name="Lee Y.-S."/>
            <person name="Embley T.M."/>
            <person name="Coombs G.H."/>
            <person name="Mottram J.C."/>
            <person name="Tachezy J."/>
            <person name="Fraser-Liggett C.M."/>
            <person name="Johnson P.J."/>
        </authorList>
    </citation>
    <scope>NUCLEOTIDE SEQUENCE [LARGE SCALE GENOMIC DNA]</scope>
    <source>
        <strain evidence="2">G3</strain>
    </source>
</reference>
<keyword evidence="1" id="KW-1133">Transmembrane helix</keyword>
<name>A2E6V0_TRIV3</name>
<evidence type="ECO:0000313" key="2">
    <source>
        <dbReference type="EMBL" id="EAY11586.1"/>
    </source>
</evidence>
<dbReference type="Proteomes" id="UP000001542">
    <property type="component" value="Unassembled WGS sequence"/>
</dbReference>
<feature type="transmembrane region" description="Helical" evidence="1">
    <location>
        <begin position="474"/>
        <end position="494"/>
    </location>
</feature>
<keyword evidence="1" id="KW-0472">Membrane</keyword>
<dbReference type="VEuPathDB" id="TrichDB:TVAGG3_0493240"/>
<accession>A2E6V0</accession>
<dbReference type="AlphaFoldDB" id="A2E6V0"/>
<dbReference type="InParanoid" id="A2E6V0"/>
<dbReference type="SMR" id="A2E6V0"/>
<sequence>MAEESQSPPVEEKSSIIHTILLAIFSIVVVLIFSFVIAFSKDEEEYDKVTVLIQLILAGSLMLSGLFMLFINVMGSGPFSMRFLRPVFMRSSASVFLSFLKEQEMKVRNLGALARINNSKTITFDESIALQASAITSVGIVNDDFAIDLYEIKEKKLFIDDTKCDVPDQLRLIADALYASKKEFVSFSKPIDDFYAIFGDKQKPAQLKCRSAKDVIADGKLLSSELDKLRFAEKTATDRCRYLIAILRDETRLIGLAEIQLIADGLVIDSNKVHLRTHLNKETETMIAKRLRISEEPPKFPTLSVDNGQVYYENNNNSKERVATISSPKLALQLKPKGLSESRYCYLILIPYIICCLIAPFGLYSVIVEDNKRLFSLIFIAPAFYAAVRGGFLSCLRLSIISTIIVIAVGTPICYFFTTYLADNAIIGSEKSIYIIIAAAGIIDVPIFNLFIGILCFCTNAVNFVNEDGFEHASCLLASVAAYIVLIFALTIVARSKIDTSKK</sequence>